<feature type="transmembrane region" description="Helical" evidence="1">
    <location>
        <begin position="83"/>
        <end position="103"/>
    </location>
</feature>
<evidence type="ECO:0000313" key="2">
    <source>
        <dbReference type="EMBL" id="BBM44742.1"/>
    </source>
</evidence>
<keyword evidence="1" id="KW-1133">Transmembrane helix</keyword>
<feature type="transmembrane region" description="Helical" evidence="1">
    <location>
        <begin position="115"/>
        <end position="137"/>
    </location>
</feature>
<feature type="transmembrane region" description="Helical" evidence="1">
    <location>
        <begin position="58"/>
        <end position="77"/>
    </location>
</feature>
<evidence type="ECO:0000256" key="1">
    <source>
        <dbReference type="SAM" id="Phobius"/>
    </source>
</evidence>
<feature type="transmembrane region" description="Helical" evidence="1">
    <location>
        <begin position="28"/>
        <end position="46"/>
    </location>
</feature>
<sequence>MKKNIYNTLYIITLIRNIQLLFNSYSNTLTGFWLLINLILSFIFFIKIFTRKEKFNEYFVVFIFGFTCFLVSYSSFSDWNKKFNTYILIILIILTLFEFLIIVKPFIKIKDFRKIFLLILSFFCGKLFLYFLTNFYMEPRKIVYSTDIIYTKNNKELSEIIEKMPMVNEVEIIEKDAINPYGSYYENEGSLKNLDEIINVQIKNSIDNESMDLLANRIKEFVKLQGKEKKFLKIYFTSKNGYYEALKIYDLKNNELKQIYVSKNLQVSESIGFVLLNMYVKILKGNEF</sequence>
<dbReference type="EMBL" id="AP019831">
    <property type="protein sequence ID" value="BBM44742.1"/>
    <property type="molecule type" value="Genomic_DNA"/>
</dbReference>
<proteinExistence type="predicted"/>
<dbReference type="AlphaFoldDB" id="A0A510JZC2"/>
<keyword evidence="1" id="KW-0472">Membrane</keyword>
<accession>A0A510JZC2</accession>
<protein>
    <submittedName>
        <fullName evidence="2">Uncharacterized protein</fullName>
    </submittedName>
</protein>
<reference evidence="2 3" key="1">
    <citation type="submission" date="2019-07" db="EMBL/GenBank/DDBJ databases">
        <title>Complete Genome Sequence of Leptotrichia trevisanii Strain JMUB3870.</title>
        <authorList>
            <person name="Watanabe S."/>
            <person name="Cui L."/>
        </authorList>
    </citation>
    <scope>NUCLEOTIDE SEQUENCE [LARGE SCALE GENOMIC DNA]</scope>
    <source>
        <strain evidence="2 3">JMUB3870</strain>
    </source>
</reference>
<organism evidence="2 3">
    <name type="scientific">Leptotrichia trevisanii</name>
    <dbReference type="NCBI Taxonomy" id="109328"/>
    <lineage>
        <taxon>Bacteria</taxon>
        <taxon>Fusobacteriati</taxon>
        <taxon>Fusobacteriota</taxon>
        <taxon>Fusobacteriia</taxon>
        <taxon>Fusobacteriales</taxon>
        <taxon>Leptotrichiaceae</taxon>
        <taxon>Leptotrichia</taxon>
    </lineage>
</organism>
<keyword evidence="1" id="KW-0812">Transmembrane</keyword>
<dbReference type="Proteomes" id="UP000422644">
    <property type="component" value="Chromosome"/>
</dbReference>
<evidence type="ECO:0000313" key="3">
    <source>
        <dbReference type="Proteomes" id="UP000422644"/>
    </source>
</evidence>
<name>A0A510JZC2_9FUSO</name>
<gene>
    <name evidence="2" type="ORF">JMUB3870_0860</name>
</gene>
<keyword evidence="3" id="KW-1185">Reference proteome</keyword>